<evidence type="ECO:0000259" key="5">
    <source>
        <dbReference type="Pfam" id="PF00126"/>
    </source>
</evidence>
<feature type="domain" description="LysR substrate-binding" evidence="6">
    <location>
        <begin position="88"/>
        <end position="293"/>
    </location>
</feature>
<dbReference type="InterPro" id="IPR036388">
    <property type="entry name" value="WH-like_DNA-bd_sf"/>
</dbReference>
<dbReference type="SUPFAM" id="SSF46785">
    <property type="entry name" value="Winged helix' DNA-binding domain"/>
    <property type="match status" value="1"/>
</dbReference>
<sequence>MIDLRQFRQFVAVAETLSFRRAAERLHMAQPPLSAAIRKLEDALGVALLERDNRGSRLTPAGDAFLLEARRALEQAERAVAVARRTGAGLGGTLRLRFVDSTVNALLPLILRAFQERHPDVDFQLEEGTTAEQVLALRQDRTDVGLVVLPVAEAGDVRVEPLLRDRMVAALPDGHRLARRKRIALAELADEPWVMFAAHHGPGMHALIVTACAQAGFAPRVVQQPRQMQTTAGLVAGGIGVALMPRLFVPMQPPGIAFCELKEAGSPLAYELAIAYRTPSPLVDALRETARNAVGELGLVAAT</sequence>
<dbReference type="Pfam" id="PF00126">
    <property type="entry name" value="HTH_1"/>
    <property type="match status" value="1"/>
</dbReference>
<dbReference type="EMBL" id="JJOA01000022">
    <property type="protein sequence ID" value="KEA57072.1"/>
    <property type="molecule type" value="Genomic_DNA"/>
</dbReference>
<name>A0A071M8D3_9BURK</name>
<evidence type="ECO:0000259" key="6">
    <source>
        <dbReference type="Pfam" id="PF03466"/>
    </source>
</evidence>
<dbReference type="GO" id="GO:0003700">
    <property type="term" value="F:DNA-binding transcription factor activity"/>
    <property type="evidence" value="ECO:0007669"/>
    <property type="project" value="InterPro"/>
</dbReference>
<evidence type="ECO:0000256" key="4">
    <source>
        <dbReference type="ARBA" id="ARBA00023163"/>
    </source>
</evidence>
<dbReference type="GO" id="GO:0032993">
    <property type="term" value="C:protein-DNA complex"/>
    <property type="evidence" value="ECO:0007669"/>
    <property type="project" value="TreeGrafter"/>
</dbReference>
<dbReference type="AlphaFoldDB" id="A0A071M8D3"/>
<comment type="caution">
    <text evidence="7">The sequence shown here is derived from an EMBL/GenBank/DDBJ whole genome shotgun (WGS) entry which is preliminary data.</text>
</comment>
<feature type="domain" description="HTH lysR-type" evidence="5">
    <location>
        <begin position="4"/>
        <end position="62"/>
    </location>
</feature>
<dbReference type="Gene3D" id="3.40.190.10">
    <property type="entry name" value="Periplasmic binding protein-like II"/>
    <property type="match status" value="2"/>
</dbReference>
<dbReference type="InterPro" id="IPR005119">
    <property type="entry name" value="LysR_subst-bd"/>
</dbReference>
<dbReference type="FunFam" id="1.10.10.10:FF:000001">
    <property type="entry name" value="LysR family transcriptional regulator"/>
    <property type="match status" value="1"/>
</dbReference>
<proteinExistence type="inferred from homology"/>
<dbReference type="Gene3D" id="1.10.10.10">
    <property type="entry name" value="Winged helix-like DNA-binding domain superfamily/Winged helix DNA-binding domain"/>
    <property type="match status" value="1"/>
</dbReference>
<evidence type="ECO:0000256" key="2">
    <source>
        <dbReference type="ARBA" id="ARBA00023015"/>
    </source>
</evidence>
<dbReference type="PANTHER" id="PTHR30346">
    <property type="entry name" value="TRANSCRIPTIONAL DUAL REGULATOR HCAR-RELATED"/>
    <property type="match status" value="1"/>
</dbReference>
<gene>
    <name evidence="7" type="ORF">DT99_24390</name>
</gene>
<evidence type="ECO:0000256" key="1">
    <source>
        <dbReference type="ARBA" id="ARBA00009437"/>
    </source>
</evidence>
<dbReference type="CDD" id="cd08414">
    <property type="entry name" value="PBP2_LTTR_aromatics_like"/>
    <property type="match status" value="1"/>
</dbReference>
<accession>A0A071M8D3</accession>
<evidence type="ECO:0000256" key="3">
    <source>
        <dbReference type="ARBA" id="ARBA00023125"/>
    </source>
</evidence>
<dbReference type="OrthoDB" id="5292387at2"/>
<keyword evidence="4" id="KW-0804">Transcription</keyword>
<dbReference type="InterPro" id="IPR036390">
    <property type="entry name" value="WH_DNA-bd_sf"/>
</dbReference>
<keyword evidence="2" id="KW-0805">Transcription regulation</keyword>
<keyword evidence="3" id="KW-0238">DNA-binding</keyword>
<protein>
    <submittedName>
        <fullName evidence="7">LysR family transcriptional regulator</fullName>
    </submittedName>
</protein>
<dbReference type="InterPro" id="IPR000847">
    <property type="entry name" value="LysR_HTH_N"/>
</dbReference>
<dbReference type="Pfam" id="PF03466">
    <property type="entry name" value="LysR_substrate"/>
    <property type="match status" value="1"/>
</dbReference>
<dbReference type="PANTHER" id="PTHR30346:SF0">
    <property type="entry name" value="HCA OPERON TRANSCRIPTIONAL ACTIVATOR HCAR"/>
    <property type="match status" value="1"/>
</dbReference>
<dbReference type="GO" id="GO:0003677">
    <property type="term" value="F:DNA binding"/>
    <property type="evidence" value="ECO:0007669"/>
    <property type="project" value="UniProtKB-KW"/>
</dbReference>
<dbReference type="PRINTS" id="PR00039">
    <property type="entry name" value="HTHLYSR"/>
</dbReference>
<organism evidence="7">
    <name type="scientific">Burkholderia cenocepacia</name>
    <dbReference type="NCBI Taxonomy" id="95486"/>
    <lineage>
        <taxon>Bacteria</taxon>
        <taxon>Pseudomonadati</taxon>
        <taxon>Pseudomonadota</taxon>
        <taxon>Betaproteobacteria</taxon>
        <taxon>Burkholderiales</taxon>
        <taxon>Burkholderiaceae</taxon>
        <taxon>Burkholderia</taxon>
        <taxon>Burkholderia cepacia complex</taxon>
    </lineage>
</organism>
<reference evidence="7" key="1">
    <citation type="submission" date="2014-04" db="EMBL/GenBank/DDBJ databases">
        <title>In planta biocontrol of soil-borne Fusarium wilt of banana through a plant endophytic bacterium, Burkholderia cenocepacia 869T2.</title>
        <authorList>
            <person name="Ho Y.-N."/>
            <person name="Chiang H.-M."/>
            <person name="Chao C.-P."/>
            <person name="Su C.-C."/>
            <person name="Hsu H.-F."/>
            <person name="Guo C.-T."/>
            <person name="Hsieh J.-L."/>
            <person name="Huang C.-C."/>
        </authorList>
    </citation>
    <scope>NUCLEOTIDE SEQUENCE [LARGE SCALE GENOMIC DNA]</scope>
    <source>
        <strain evidence="7">869T2</strain>
    </source>
</reference>
<evidence type="ECO:0000313" key="7">
    <source>
        <dbReference type="EMBL" id="KEA57072.1"/>
    </source>
</evidence>
<dbReference type="SUPFAM" id="SSF53850">
    <property type="entry name" value="Periplasmic binding protein-like II"/>
    <property type="match status" value="1"/>
</dbReference>
<comment type="similarity">
    <text evidence="1">Belongs to the LysR transcriptional regulatory family.</text>
</comment>